<gene>
    <name evidence="5" type="ORF">HHL15_11505</name>
</gene>
<protein>
    <recommendedName>
        <fullName evidence="1">diguanylate cyclase</fullName>
        <ecNumber evidence="1">2.7.7.65</ecNumber>
    </recommendedName>
</protein>
<dbReference type="Pfam" id="PF00990">
    <property type="entry name" value="GGDEF"/>
    <property type="match status" value="1"/>
</dbReference>
<dbReference type="InterPro" id="IPR029787">
    <property type="entry name" value="Nucleotide_cyclase"/>
</dbReference>
<dbReference type="NCBIfam" id="TIGR00254">
    <property type="entry name" value="GGDEF"/>
    <property type="match status" value="1"/>
</dbReference>
<keyword evidence="3" id="KW-0812">Transmembrane</keyword>
<sequence length="443" mass="48859">MDDDRSRGLEQTSGATPPVIAGERIRHWPAGTVLAGLGLVFAAIAASLVMWLAVDQRLVKDVALQLHDQTVPWTLERQRLARNLEELRFGGQSVLTAGDQGRREEAFFLIRVLAAHPSMGDDPRVAVLVAEVESFLAQIVSGASKPDMARWEALSNRLRLLADDLSVEGGQRMTVELARMTDAMNQARYKLLFNLILVGAFLASFLVILQRFLIRPLQRIHASLTTLDPHGPVPQPAPLAMAEIHVVEKAIVRFHETLRENEDVRRKLERLATTDSLTGLPNRRHFMGLAAAEMARAARYGRPITVGIADLDHFKQVNDRFGHSAGDHVLQVFAALLAETLRQTDLVCRYGGEEFAFIFPETAPEEAMRLAGRLRLRLADRPVVLADGQVLQVTVSMGLADGAGRGLEECLARADQALYEAKDRGRDRIVVVEAGHEGVLMPP</sequence>
<evidence type="ECO:0000256" key="1">
    <source>
        <dbReference type="ARBA" id="ARBA00012528"/>
    </source>
</evidence>
<evidence type="ECO:0000313" key="6">
    <source>
        <dbReference type="Proteomes" id="UP000580043"/>
    </source>
</evidence>
<dbReference type="Proteomes" id="UP000580043">
    <property type="component" value="Unassembled WGS sequence"/>
</dbReference>
<dbReference type="CDD" id="cd01949">
    <property type="entry name" value="GGDEF"/>
    <property type="match status" value="1"/>
</dbReference>
<dbReference type="EMBL" id="JABBGA010000008">
    <property type="protein sequence ID" value="NML26370.1"/>
    <property type="molecule type" value="Genomic_DNA"/>
</dbReference>
<dbReference type="FunFam" id="3.30.70.270:FF:000001">
    <property type="entry name" value="Diguanylate cyclase domain protein"/>
    <property type="match status" value="1"/>
</dbReference>
<feature type="transmembrane region" description="Helical" evidence="3">
    <location>
        <begin position="191"/>
        <end position="213"/>
    </location>
</feature>
<keyword evidence="3" id="KW-1133">Transmembrane helix</keyword>
<evidence type="ECO:0000256" key="3">
    <source>
        <dbReference type="SAM" id="Phobius"/>
    </source>
</evidence>
<dbReference type="EC" id="2.7.7.65" evidence="1"/>
<feature type="domain" description="GGDEF" evidence="4">
    <location>
        <begin position="302"/>
        <end position="434"/>
    </location>
</feature>
<dbReference type="PROSITE" id="PS50887">
    <property type="entry name" value="GGDEF"/>
    <property type="match status" value="1"/>
</dbReference>
<evidence type="ECO:0000256" key="2">
    <source>
        <dbReference type="ARBA" id="ARBA00034247"/>
    </source>
</evidence>
<dbReference type="InterPro" id="IPR000160">
    <property type="entry name" value="GGDEF_dom"/>
</dbReference>
<comment type="catalytic activity">
    <reaction evidence="2">
        <text>2 GTP = 3',3'-c-di-GMP + 2 diphosphate</text>
        <dbReference type="Rhea" id="RHEA:24898"/>
        <dbReference type="ChEBI" id="CHEBI:33019"/>
        <dbReference type="ChEBI" id="CHEBI:37565"/>
        <dbReference type="ChEBI" id="CHEBI:58805"/>
        <dbReference type="EC" id="2.7.7.65"/>
    </reaction>
</comment>
<dbReference type="Gene3D" id="3.30.70.270">
    <property type="match status" value="1"/>
</dbReference>
<proteinExistence type="predicted"/>
<evidence type="ECO:0000259" key="4">
    <source>
        <dbReference type="PROSITE" id="PS50887"/>
    </source>
</evidence>
<keyword evidence="3" id="KW-0472">Membrane</keyword>
<reference evidence="5 6" key="1">
    <citation type="submission" date="2020-04" db="EMBL/GenBank/DDBJ databases">
        <title>Zoogloea sp. G-4-1-14 isolated from soil.</title>
        <authorList>
            <person name="Dahal R.H."/>
        </authorList>
    </citation>
    <scope>NUCLEOTIDE SEQUENCE [LARGE SCALE GENOMIC DNA]</scope>
    <source>
        <strain evidence="5 6">G-4-1-14</strain>
    </source>
</reference>
<organism evidence="5 6">
    <name type="scientific">Zoogloea dura</name>
    <dbReference type="NCBI Taxonomy" id="2728840"/>
    <lineage>
        <taxon>Bacteria</taxon>
        <taxon>Pseudomonadati</taxon>
        <taxon>Pseudomonadota</taxon>
        <taxon>Betaproteobacteria</taxon>
        <taxon>Rhodocyclales</taxon>
        <taxon>Zoogloeaceae</taxon>
        <taxon>Zoogloea</taxon>
    </lineage>
</organism>
<dbReference type="PANTHER" id="PTHR45138:SF9">
    <property type="entry name" value="DIGUANYLATE CYCLASE DGCM-RELATED"/>
    <property type="match status" value="1"/>
</dbReference>
<dbReference type="InterPro" id="IPR043128">
    <property type="entry name" value="Rev_trsase/Diguanyl_cyclase"/>
</dbReference>
<dbReference type="PANTHER" id="PTHR45138">
    <property type="entry name" value="REGULATORY COMPONENTS OF SENSORY TRANSDUCTION SYSTEM"/>
    <property type="match status" value="1"/>
</dbReference>
<evidence type="ECO:0000313" key="5">
    <source>
        <dbReference type="EMBL" id="NML26370.1"/>
    </source>
</evidence>
<dbReference type="SMART" id="SM00267">
    <property type="entry name" value="GGDEF"/>
    <property type="match status" value="1"/>
</dbReference>
<name>A0A848G590_9RHOO</name>
<dbReference type="GO" id="GO:0052621">
    <property type="term" value="F:diguanylate cyclase activity"/>
    <property type="evidence" value="ECO:0007669"/>
    <property type="project" value="UniProtKB-EC"/>
</dbReference>
<keyword evidence="6" id="KW-1185">Reference proteome</keyword>
<accession>A0A848G590</accession>
<dbReference type="SUPFAM" id="SSF55073">
    <property type="entry name" value="Nucleotide cyclase"/>
    <property type="match status" value="1"/>
</dbReference>
<dbReference type="RefSeq" id="WP_169145914.1">
    <property type="nucleotide sequence ID" value="NZ_JABBGA010000008.1"/>
</dbReference>
<feature type="transmembrane region" description="Helical" evidence="3">
    <location>
        <begin position="33"/>
        <end position="54"/>
    </location>
</feature>
<dbReference type="AlphaFoldDB" id="A0A848G590"/>
<comment type="caution">
    <text evidence="5">The sequence shown here is derived from an EMBL/GenBank/DDBJ whole genome shotgun (WGS) entry which is preliminary data.</text>
</comment>
<dbReference type="InterPro" id="IPR050469">
    <property type="entry name" value="Diguanylate_Cyclase"/>
</dbReference>